<accession>A0A165ZRS2</accession>
<dbReference type="Proteomes" id="UP000076798">
    <property type="component" value="Unassembled WGS sequence"/>
</dbReference>
<gene>
    <name evidence="1" type="ORF">SISSUDRAFT_1052611</name>
</gene>
<evidence type="ECO:0000313" key="2">
    <source>
        <dbReference type="Proteomes" id="UP000076798"/>
    </source>
</evidence>
<evidence type="ECO:0000313" key="1">
    <source>
        <dbReference type="EMBL" id="KZT34571.1"/>
    </source>
</evidence>
<name>A0A165ZRS2_9AGAM</name>
<protein>
    <submittedName>
        <fullName evidence="1">Uncharacterized protein</fullName>
    </submittedName>
</protein>
<dbReference type="EMBL" id="KV428175">
    <property type="protein sequence ID" value="KZT34571.1"/>
    <property type="molecule type" value="Genomic_DNA"/>
</dbReference>
<dbReference type="AlphaFoldDB" id="A0A165ZRS2"/>
<reference evidence="1 2" key="1">
    <citation type="journal article" date="2016" name="Mol. Biol. Evol.">
        <title>Comparative Genomics of Early-Diverging Mushroom-Forming Fungi Provides Insights into the Origins of Lignocellulose Decay Capabilities.</title>
        <authorList>
            <person name="Nagy L.G."/>
            <person name="Riley R."/>
            <person name="Tritt A."/>
            <person name="Adam C."/>
            <person name="Daum C."/>
            <person name="Floudas D."/>
            <person name="Sun H."/>
            <person name="Yadav J.S."/>
            <person name="Pangilinan J."/>
            <person name="Larsson K.H."/>
            <person name="Matsuura K."/>
            <person name="Barry K."/>
            <person name="Labutti K."/>
            <person name="Kuo R."/>
            <person name="Ohm R.A."/>
            <person name="Bhattacharya S.S."/>
            <person name="Shirouzu T."/>
            <person name="Yoshinaga Y."/>
            <person name="Martin F.M."/>
            <person name="Grigoriev I.V."/>
            <person name="Hibbett D.S."/>
        </authorList>
    </citation>
    <scope>NUCLEOTIDE SEQUENCE [LARGE SCALE GENOMIC DNA]</scope>
    <source>
        <strain evidence="1 2">HHB10207 ss-3</strain>
    </source>
</reference>
<dbReference type="OrthoDB" id="3365698at2759"/>
<sequence length="667" mass="75239">MSLMSTNSLSEDMRLAKLMADMNVDIFVESSLLNIDASKAPWAARLQGMRADLGAALVLKVRYLNALKSFANAEPQVIYGVAEQLYRRNRFFEEREHDLANGVVLDDLIYSPHVESLWIRRAMNRQLHAVYLPAEILCMIFERFLANIWEISDRDLGQSSMNKETGYESLLVISKVCSDWRNVSLGMKPFWSRINLNWVTEALVAFAERAEGTPLHIEVGNPPELSWRLRFPNDDDNDETFDLMTWILIDSESIRSAKTFNLHFTTETRMPPNDPLTELLSRIWDLEPLPLESISLIDATRKEATSLGGKAFSNLPKIRQIFLDGFQYPDSVDLPPLHDLASFHFRMTHNNGPPLTLPSLRRFLSCTPNIEELILENIVDVSTSSDTSSDMDFQIVLSRCRKLVISLSLGLSPQQLFSTIMFPHIEALTISCKKVLMQNAFLPFEHLPSYVRDITGPCKTLEIKGDQYIMSAKYYIEDPADGGLGSAVCSLTSSRMGGPVDDDDLTEEDFLPDIHPVIGSILCSLPPADPTSLIIHQSFTRHPYGHPSVGGWKALFVAYPSVTKLDMGALKKTFTTNWMKALADVSIFPQLERLNIRGDNVDIKELKKTLISRKSKGFFLQMLHLWDTTSSAQSNERAIPSTCVNEFFTNWASIKEFVTNGASIKEL</sequence>
<keyword evidence="2" id="KW-1185">Reference proteome</keyword>
<organism evidence="1 2">
    <name type="scientific">Sistotremastrum suecicum HHB10207 ss-3</name>
    <dbReference type="NCBI Taxonomy" id="1314776"/>
    <lineage>
        <taxon>Eukaryota</taxon>
        <taxon>Fungi</taxon>
        <taxon>Dikarya</taxon>
        <taxon>Basidiomycota</taxon>
        <taxon>Agaricomycotina</taxon>
        <taxon>Agaricomycetes</taxon>
        <taxon>Sistotremastrales</taxon>
        <taxon>Sistotremastraceae</taxon>
        <taxon>Sistotremastrum</taxon>
    </lineage>
</organism>
<proteinExistence type="predicted"/>